<comment type="caution">
    <text evidence="2">The sequence shown here is derived from an EMBL/GenBank/DDBJ whole genome shotgun (WGS) entry which is preliminary data.</text>
</comment>
<dbReference type="InterPro" id="IPR036397">
    <property type="entry name" value="RNaseH_sf"/>
</dbReference>
<dbReference type="AlphaFoldDB" id="A0A8H3R355"/>
<dbReference type="OrthoDB" id="2499658at2759"/>
<evidence type="ECO:0000259" key="1">
    <source>
        <dbReference type="PROSITE" id="PS50994"/>
    </source>
</evidence>
<feature type="domain" description="Integrase catalytic" evidence="1">
    <location>
        <begin position="1"/>
        <end position="108"/>
    </location>
</feature>
<proteinExistence type="predicted"/>
<dbReference type="SUPFAM" id="SSF53098">
    <property type="entry name" value="Ribonuclease H-like"/>
    <property type="match status" value="1"/>
</dbReference>
<name>A0A8H3R355_9GLOM</name>
<accession>A0A8H3R355</accession>
<evidence type="ECO:0000313" key="3">
    <source>
        <dbReference type="Proteomes" id="UP000615446"/>
    </source>
</evidence>
<protein>
    <submittedName>
        <fullName evidence="2">KRAB-A domain-containing protein 2-like</fullName>
    </submittedName>
</protein>
<organism evidence="2 3">
    <name type="scientific">Rhizophagus clarus</name>
    <dbReference type="NCBI Taxonomy" id="94130"/>
    <lineage>
        <taxon>Eukaryota</taxon>
        <taxon>Fungi</taxon>
        <taxon>Fungi incertae sedis</taxon>
        <taxon>Mucoromycota</taxon>
        <taxon>Glomeromycotina</taxon>
        <taxon>Glomeromycetes</taxon>
        <taxon>Glomerales</taxon>
        <taxon>Glomeraceae</taxon>
        <taxon>Rhizophagus</taxon>
    </lineage>
</organism>
<dbReference type="GO" id="GO:0003676">
    <property type="term" value="F:nucleic acid binding"/>
    <property type="evidence" value="ECO:0007669"/>
    <property type="project" value="InterPro"/>
</dbReference>
<dbReference type="EMBL" id="BLAL01000306">
    <property type="protein sequence ID" value="GET02261.1"/>
    <property type="molecule type" value="Genomic_DNA"/>
</dbReference>
<reference evidence="2" key="1">
    <citation type="submission" date="2019-10" db="EMBL/GenBank/DDBJ databases">
        <title>Conservation and host-specific expression of non-tandemly repeated heterogenous ribosome RNA gene in arbuscular mycorrhizal fungi.</title>
        <authorList>
            <person name="Maeda T."/>
            <person name="Kobayashi Y."/>
            <person name="Nakagawa T."/>
            <person name="Ezawa T."/>
            <person name="Yamaguchi K."/>
            <person name="Bino T."/>
            <person name="Nishimoto Y."/>
            <person name="Shigenobu S."/>
            <person name="Kawaguchi M."/>
        </authorList>
    </citation>
    <scope>NUCLEOTIDE SEQUENCE</scope>
    <source>
        <strain evidence="2">HR1</strain>
    </source>
</reference>
<gene>
    <name evidence="2" type="ORF">RCL2_002864500</name>
</gene>
<dbReference type="GO" id="GO:0015074">
    <property type="term" value="P:DNA integration"/>
    <property type="evidence" value="ECO:0007669"/>
    <property type="project" value="InterPro"/>
</dbReference>
<sequence length="377" mass="42004">MELGEARFSSPPKILQSDNGKEFTATIIKELISLWPTVKIINGRPRYPQSQGLVKRANGILQQKLGKWKEDTGRNDWSFGLHSVILSMNHSYCHSHKKTSYEFIFGDKPHGGCTLIDDLFSKVSIPLPVIPASSSSFPAPLLSTLPTPISLPSVPAPSPQIIKDLGKIEERDDDCISINSVDTVKSAQIQYKTYNVNDNEYIPKISQYHPIPINPVLIDITNTAIRSETTIIGNDILREAARKNLQSYIDKMVNQINKKSAQLAMNIDRPTLPCKVLEITKNNQYVLGSKFGIINMHYSPGEIELLGTIDFPELNNLSSNKISVREAAHLQSTGLVTEAICNCKSNCNNNKCHCKKVGQNCESRCYNSCPYQNNCKN</sequence>
<dbReference type="InterPro" id="IPR012337">
    <property type="entry name" value="RNaseH-like_sf"/>
</dbReference>
<evidence type="ECO:0000313" key="2">
    <source>
        <dbReference type="EMBL" id="GET02261.1"/>
    </source>
</evidence>
<dbReference type="Gene3D" id="3.30.420.10">
    <property type="entry name" value="Ribonuclease H-like superfamily/Ribonuclease H"/>
    <property type="match status" value="1"/>
</dbReference>
<dbReference type="InterPro" id="IPR001584">
    <property type="entry name" value="Integrase_cat-core"/>
</dbReference>
<dbReference type="PROSITE" id="PS50994">
    <property type="entry name" value="INTEGRASE"/>
    <property type="match status" value="1"/>
</dbReference>
<dbReference type="GO" id="GO:0005634">
    <property type="term" value="C:nucleus"/>
    <property type="evidence" value="ECO:0007669"/>
    <property type="project" value="UniProtKB-ARBA"/>
</dbReference>
<dbReference type="Proteomes" id="UP000615446">
    <property type="component" value="Unassembled WGS sequence"/>
</dbReference>